<feature type="region of interest" description="Disordered" evidence="10">
    <location>
        <begin position="1057"/>
        <end position="1094"/>
    </location>
</feature>
<dbReference type="GO" id="GO:0046872">
    <property type="term" value="F:metal ion binding"/>
    <property type="evidence" value="ECO:0007669"/>
    <property type="project" value="UniProtKB-KW"/>
</dbReference>
<feature type="compositionally biased region" description="Gly residues" evidence="10">
    <location>
        <begin position="716"/>
        <end position="731"/>
    </location>
</feature>
<evidence type="ECO:0000256" key="8">
    <source>
        <dbReference type="ARBA" id="ARBA00023004"/>
    </source>
</evidence>
<dbReference type="eggNOG" id="COG1902">
    <property type="taxonomic scope" value="Bacteria"/>
</dbReference>
<dbReference type="HOGENOM" id="CLU_262800_0_0_11"/>
<evidence type="ECO:0000256" key="4">
    <source>
        <dbReference type="ARBA" id="ARBA00022630"/>
    </source>
</evidence>
<feature type="domain" description="NADH:flavin oxidoreductase/NADH oxidase N-terminal" evidence="11">
    <location>
        <begin position="734"/>
        <end position="1061"/>
    </location>
</feature>
<evidence type="ECO:0000256" key="1">
    <source>
        <dbReference type="ARBA" id="ARBA00001917"/>
    </source>
</evidence>
<feature type="compositionally biased region" description="Low complexity" evidence="10">
    <location>
        <begin position="701"/>
        <end position="711"/>
    </location>
</feature>
<gene>
    <name evidence="13" type="ordered locus">FRAAL4319</name>
</gene>
<evidence type="ECO:0000256" key="7">
    <source>
        <dbReference type="ARBA" id="ARBA00023002"/>
    </source>
</evidence>
<sequence>MRPGEPVGAPPVRAVVPPTRLSQAIVLRGGRRAPSRVLFGPHETNLGRGRALSERHVAYYERRAAGGAGVIVTETASVTSDDWPYERAPLAAECGSGWAAVAQAVRPHGTVLLAGLGHAGGQGSSAWSQQPLWAPSPVADVVSREVPAELDSSTIASIVAGFAAGAGRAVAAGLDGVEIDAGVFSLLRQFHSGLTNRRGDDYGRDRLRLTREVLTAVRAAVGDTPILGLRLCCDELAPWAGITADLAAGHVGALADLVDLLVVVRGGPFATGAYRPDAATPPAFNTDLARRMRRAAAGRVPIVLQGSVVDTADAQQALDSAAADVVEMTRALIAEPDLVALVRAGQGHRVRPCVLCNQACQVRDVRNPLVSCIGEPASGHETVEPGPGGRAATPVDVLVVGGGPAGLEAARVLGARGHRVRLAERGAHLGGTLRIAARGPGLHRLAALADWWAAECRRLGVRIDLDTDIGVEEIDRQRAAGGVVLLATGSVPAPPTARTDLPAPDADATTEVLDVVHVLAAGPAALPQGPVVVHDPLGGPVGVATAHWLAELGRPVTIVTPDPVVGARLAAGDLAPANVRLARAGVRRQVRTSVRAIGPDGLVLEDAWTGERQILACAAVVDCGPRLPRDTLHSLRPDLPRAGDAIAPRTILAAVLEGRRRAREIGADRPDSPRPDHDLPRPGRVRPPRSDDAPGGPTGPQGPQTSGGPRRPQGPHRGGAAGSGGAGGGEAPGLLTPQRIGPLTLHNRIVFCAHLTNYADEGLPNVRHAAYYAARAAGGTGMVITEELTTHPGDRPYEKMIRGFDPAVIPGLRRIADAVHAHGVPILAQLNHNGGQSASTYTRLPVWAPSAVADPMFREVPKALTESEIAEVVAGFARTAAHAAAGGFDGVEIQGSHSSLIRGFLAPATNRRTDHYGGPLANRARLLLEVIEAVRTAIGPGRVLGVRLCGDDGVEGGITLAEAVAVATMVEATGAVDYLNTAIGVATSTLPLIVPSMQVRPGYAAHIAAAIRAAVDLPVVAVGRFTDPAQAERVLAAGQADLVGVVRGQIADPAFAATARAGGRGRSGRGDDGRDQDHRHQEDHRERDDRSGGGTCVACNQECVGRTGRNRWLGCLANPRAGREAVTLAPPRRRGRRVYVVGGGPGGLRAAVTAAARGHRVTVVERGDRLGGQMLLAAQLPGRGGLRALVDDLAVRLGGLGVEVLLGTVADTDLLHAAGPDAVILATGSRPARPDWAGDDPRIVGVREVLTGQAHPRGRVLVVDSTGFHQAPSMAELLAARGADVTVISDAMVVGQDLGLTLDLERWNRRAAALGVRQAGDLVVTDVGDAGPAPAGSAPCGPPDASRRSGRVGQAGRADHAGELTVSVTHHPTGAVRRHAVDWVVHTEPPRAEDSLWSTLRVNAPFELHRVGDCLAPRRAHAAILEGDRVALLL</sequence>
<evidence type="ECO:0000256" key="3">
    <source>
        <dbReference type="ARBA" id="ARBA00011048"/>
    </source>
</evidence>
<keyword evidence="4" id="KW-0285">Flavoprotein</keyword>
<dbReference type="NCBIfam" id="TIGR03997">
    <property type="entry name" value="mycofact_OYE_2"/>
    <property type="match status" value="1"/>
</dbReference>
<dbReference type="SUPFAM" id="SSF51971">
    <property type="entry name" value="Nucleotide-binding domain"/>
    <property type="match status" value="1"/>
</dbReference>
<dbReference type="OrthoDB" id="3169239at2"/>
<dbReference type="InterPro" id="IPR023753">
    <property type="entry name" value="FAD/NAD-binding_dom"/>
</dbReference>
<dbReference type="GO" id="GO:0051536">
    <property type="term" value="F:iron-sulfur cluster binding"/>
    <property type="evidence" value="ECO:0007669"/>
    <property type="project" value="UniProtKB-KW"/>
</dbReference>
<dbReference type="GO" id="GO:0033543">
    <property type="term" value="P:fatty acid beta-oxidation, unsaturated, even number, reductase/isomerase pathway"/>
    <property type="evidence" value="ECO:0007669"/>
    <property type="project" value="TreeGrafter"/>
</dbReference>
<dbReference type="RefSeq" id="WP_011605444.1">
    <property type="nucleotide sequence ID" value="NC_008278.1"/>
</dbReference>
<dbReference type="InterPro" id="IPR023967">
    <property type="entry name" value="CHP03996_oxidoreductase"/>
</dbReference>
<comment type="cofactor">
    <cofactor evidence="1">
        <name>FMN</name>
        <dbReference type="ChEBI" id="CHEBI:58210"/>
    </cofactor>
</comment>
<keyword evidence="8" id="KW-0408">Iron</keyword>
<evidence type="ECO:0000256" key="10">
    <source>
        <dbReference type="SAM" id="MobiDB-lite"/>
    </source>
</evidence>
<evidence type="ECO:0000259" key="11">
    <source>
        <dbReference type="Pfam" id="PF00724"/>
    </source>
</evidence>
<keyword evidence="5" id="KW-0288">FMN</keyword>
<protein>
    <submittedName>
        <fullName evidence="13">Uncharacterized protein</fullName>
    </submittedName>
</protein>
<dbReference type="GO" id="GO:0010181">
    <property type="term" value="F:FMN binding"/>
    <property type="evidence" value="ECO:0007669"/>
    <property type="project" value="InterPro"/>
</dbReference>
<feature type="domain" description="FAD/NAD(P)-binding" evidence="12">
    <location>
        <begin position="396"/>
        <end position="623"/>
    </location>
</feature>
<dbReference type="InterPro" id="IPR013785">
    <property type="entry name" value="Aldolase_TIM"/>
</dbReference>
<dbReference type="Gene3D" id="3.50.50.60">
    <property type="entry name" value="FAD/NAD(P)-binding domain"/>
    <property type="match status" value="2"/>
</dbReference>
<dbReference type="PANTHER" id="PTHR42917:SF2">
    <property type="entry name" value="2,4-DIENOYL-COA REDUCTASE [(2E)-ENOYL-COA-PRODUCING]"/>
    <property type="match status" value="1"/>
</dbReference>
<feature type="domain" description="FAD/NAD(P)-binding" evidence="12">
    <location>
        <begin position="1137"/>
        <end position="1248"/>
    </location>
</feature>
<organism evidence="13 14">
    <name type="scientific">Frankia alni (strain DSM 45986 / CECT 9034 / ACN14a)</name>
    <dbReference type="NCBI Taxonomy" id="326424"/>
    <lineage>
        <taxon>Bacteria</taxon>
        <taxon>Bacillati</taxon>
        <taxon>Actinomycetota</taxon>
        <taxon>Actinomycetes</taxon>
        <taxon>Frankiales</taxon>
        <taxon>Frankiaceae</taxon>
        <taxon>Frankia</taxon>
    </lineage>
</organism>
<comment type="similarity">
    <text evidence="3">In the N-terminal section; belongs to the NADH:flavin oxidoreductase/NADH oxidase family.</text>
</comment>
<dbReference type="STRING" id="326424.FRAAL4319"/>
<dbReference type="SUPFAM" id="SSF51395">
    <property type="entry name" value="FMN-linked oxidoreductases"/>
    <property type="match status" value="2"/>
</dbReference>
<keyword evidence="9" id="KW-0411">Iron-sulfur</keyword>
<proteinExistence type="inferred from homology"/>
<dbReference type="NCBIfam" id="TIGR03996">
    <property type="entry name" value="mycofact_OYE_1"/>
    <property type="match status" value="1"/>
</dbReference>
<dbReference type="EMBL" id="CT573213">
    <property type="protein sequence ID" value="CAJ62961.1"/>
    <property type="molecule type" value="Genomic_DNA"/>
</dbReference>
<evidence type="ECO:0000256" key="6">
    <source>
        <dbReference type="ARBA" id="ARBA00022723"/>
    </source>
</evidence>
<dbReference type="Gene3D" id="3.40.50.720">
    <property type="entry name" value="NAD(P)-binding Rossmann-like Domain"/>
    <property type="match status" value="2"/>
</dbReference>
<feature type="compositionally biased region" description="Low complexity" evidence="10">
    <location>
        <begin position="1328"/>
        <end position="1339"/>
    </location>
</feature>
<feature type="compositionally biased region" description="Basic and acidic residues" evidence="10">
    <location>
        <begin position="663"/>
        <end position="681"/>
    </location>
</feature>
<feature type="compositionally biased region" description="Basic and acidic residues" evidence="10">
    <location>
        <begin position="1068"/>
        <end position="1091"/>
    </location>
</feature>
<feature type="region of interest" description="Disordered" evidence="10">
    <location>
        <begin position="663"/>
        <end position="735"/>
    </location>
</feature>
<dbReference type="Pfam" id="PF00724">
    <property type="entry name" value="Oxidored_FMN"/>
    <property type="match status" value="2"/>
</dbReference>
<dbReference type="Proteomes" id="UP000000657">
    <property type="component" value="Chromosome"/>
</dbReference>
<keyword evidence="7" id="KW-0560">Oxidoreductase</keyword>
<keyword evidence="14" id="KW-1185">Reference proteome</keyword>
<accession>Q0RHR3</accession>
<evidence type="ECO:0000259" key="12">
    <source>
        <dbReference type="Pfam" id="PF07992"/>
    </source>
</evidence>
<evidence type="ECO:0000313" key="13">
    <source>
        <dbReference type="EMBL" id="CAJ62961.1"/>
    </source>
</evidence>
<dbReference type="KEGG" id="fal:FRAAL4319"/>
<keyword evidence="6" id="KW-0479">Metal-binding</keyword>
<dbReference type="InterPro" id="IPR001155">
    <property type="entry name" value="OxRdtase_FMN_N"/>
</dbReference>
<dbReference type="eggNOG" id="COG0446">
    <property type="taxonomic scope" value="Bacteria"/>
</dbReference>
<dbReference type="SUPFAM" id="SSF51905">
    <property type="entry name" value="FAD/NAD(P)-binding domain"/>
    <property type="match status" value="2"/>
</dbReference>
<dbReference type="PANTHER" id="PTHR42917">
    <property type="entry name" value="2,4-DIENOYL-COA REDUCTASE"/>
    <property type="match status" value="1"/>
</dbReference>
<dbReference type="GO" id="GO:0008670">
    <property type="term" value="F:2,4-dienoyl-CoA reductase (NADPH) activity"/>
    <property type="evidence" value="ECO:0007669"/>
    <property type="project" value="TreeGrafter"/>
</dbReference>
<evidence type="ECO:0000256" key="9">
    <source>
        <dbReference type="ARBA" id="ARBA00023014"/>
    </source>
</evidence>
<evidence type="ECO:0000256" key="2">
    <source>
        <dbReference type="ARBA" id="ARBA00001966"/>
    </source>
</evidence>
<feature type="domain" description="NADH:flavin oxidoreductase/NADH oxidase N-terminal" evidence="11">
    <location>
        <begin position="49"/>
        <end position="344"/>
    </location>
</feature>
<dbReference type="InterPro" id="IPR023987">
    <property type="entry name" value="CHP03977_oxidoreductase"/>
</dbReference>
<reference evidence="13 14" key="1">
    <citation type="journal article" date="2007" name="Genome Res.">
        <title>Genome characteristics of facultatively symbiotic Frankia sp. strains reflect host range and host plant biogeography.</title>
        <authorList>
            <person name="Normand P."/>
            <person name="Lapierre P."/>
            <person name="Tisa L.S."/>
            <person name="Gogarten J.P."/>
            <person name="Alloisio N."/>
            <person name="Bagnarol E."/>
            <person name="Bassi C.A."/>
            <person name="Berry A.M."/>
            <person name="Bickhart D.M."/>
            <person name="Choisne N."/>
            <person name="Couloux A."/>
            <person name="Cournoyer B."/>
            <person name="Cruveiller S."/>
            <person name="Daubin V."/>
            <person name="Demange N."/>
            <person name="Francino M.P."/>
            <person name="Goltsman E."/>
            <person name="Huang Y."/>
            <person name="Kopp O.R."/>
            <person name="Labarre L."/>
            <person name="Lapidus A."/>
            <person name="Lavire C."/>
            <person name="Marechal J."/>
            <person name="Martinez M."/>
            <person name="Mastronunzio J.E."/>
            <person name="Mullin B.C."/>
            <person name="Niemann J."/>
            <person name="Pujic P."/>
            <person name="Rawnsley T."/>
            <person name="Rouy Z."/>
            <person name="Schenowitz C."/>
            <person name="Sellstedt A."/>
            <person name="Tavares F."/>
            <person name="Tomkins J.P."/>
            <person name="Vallenet D."/>
            <person name="Valverde C."/>
            <person name="Wall L.G."/>
            <person name="Wang Y."/>
            <person name="Medigue C."/>
            <person name="Benson D.R."/>
        </authorList>
    </citation>
    <scope>NUCLEOTIDE SEQUENCE [LARGE SCALE GENOMIC DNA]</scope>
    <source>
        <strain evidence="14">DSM 45986 / CECT 9034 / ACN14a</strain>
    </source>
</reference>
<comment type="cofactor">
    <cofactor evidence="2">
        <name>[4Fe-4S] cluster</name>
        <dbReference type="ChEBI" id="CHEBI:49883"/>
    </cofactor>
</comment>
<evidence type="ECO:0000256" key="5">
    <source>
        <dbReference type="ARBA" id="ARBA00022643"/>
    </source>
</evidence>
<feature type="region of interest" description="Disordered" evidence="10">
    <location>
        <begin position="1327"/>
        <end position="1359"/>
    </location>
</feature>
<dbReference type="InterPro" id="IPR051793">
    <property type="entry name" value="NADH:flavin_oxidoreductase"/>
</dbReference>
<dbReference type="Pfam" id="PF07992">
    <property type="entry name" value="Pyr_redox_2"/>
    <property type="match status" value="2"/>
</dbReference>
<dbReference type="PRINTS" id="PR00368">
    <property type="entry name" value="FADPNR"/>
</dbReference>
<name>Q0RHR3_FRAAA</name>
<dbReference type="InterPro" id="IPR036188">
    <property type="entry name" value="FAD/NAD-bd_sf"/>
</dbReference>
<evidence type="ECO:0000313" key="14">
    <source>
        <dbReference type="Proteomes" id="UP000000657"/>
    </source>
</evidence>
<dbReference type="Gene3D" id="3.20.20.70">
    <property type="entry name" value="Aldolase class I"/>
    <property type="match status" value="2"/>
</dbReference>